<dbReference type="InterPro" id="IPR020810">
    <property type="entry name" value="Enolase_C"/>
</dbReference>
<sequence length="57" mass="6076">MTPRDHGPVPCLNVITGSRHASNSLNIQEFRIVPHQASSSAEASRIPVMEAPAPSVN</sequence>
<dbReference type="EMBL" id="CP151919">
    <property type="protein sequence ID" value="XAD54885.1"/>
    <property type="molecule type" value="Genomic_DNA"/>
</dbReference>
<dbReference type="RefSeq" id="WP_342595424.1">
    <property type="nucleotide sequence ID" value="NZ_CP151919.1"/>
</dbReference>
<accession>A0ABZ3CUZ2</accession>
<dbReference type="Proteomes" id="UP001453229">
    <property type="component" value="Chromosome"/>
</dbReference>
<protein>
    <recommendedName>
        <fullName evidence="4">Enolase</fullName>
        <ecNumber evidence="3">4.2.1.11</ecNumber>
    </recommendedName>
</protein>
<name>A0ABZ3CUZ2_9GAMM</name>
<dbReference type="EC" id="4.2.1.11" evidence="3"/>
<evidence type="ECO:0000256" key="8">
    <source>
        <dbReference type="SAM" id="MobiDB-lite"/>
    </source>
</evidence>
<organism evidence="10 11">
    <name type="scientific">Salinicola lusitanus</name>
    <dbReference type="NCBI Taxonomy" id="1949085"/>
    <lineage>
        <taxon>Bacteria</taxon>
        <taxon>Pseudomonadati</taxon>
        <taxon>Pseudomonadota</taxon>
        <taxon>Gammaproteobacteria</taxon>
        <taxon>Oceanospirillales</taxon>
        <taxon>Halomonadaceae</taxon>
        <taxon>Salinicola</taxon>
    </lineage>
</organism>
<evidence type="ECO:0000256" key="1">
    <source>
        <dbReference type="ARBA" id="ARBA00005031"/>
    </source>
</evidence>
<evidence type="ECO:0000313" key="10">
    <source>
        <dbReference type="EMBL" id="XAD54885.1"/>
    </source>
</evidence>
<dbReference type="SUPFAM" id="SSF51604">
    <property type="entry name" value="Enolase C-terminal domain-like"/>
    <property type="match status" value="1"/>
</dbReference>
<dbReference type="Gene3D" id="3.20.20.120">
    <property type="entry name" value="Enolase-like C-terminal domain"/>
    <property type="match status" value="1"/>
</dbReference>
<comment type="pathway">
    <text evidence="1">Carbohydrate degradation; glycolysis; pyruvate from D-glyceraldehyde 3-phosphate: step 4/5.</text>
</comment>
<dbReference type="InterPro" id="IPR036849">
    <property type="entry name" value="Enolase-like_C_sf"/>
</dbReference>
<proteinExistence type="inferred from homology"/>
<evidence type="ECO:0000313" key="11">
    <source>
        <dbReference type="Proteomes" id="UP001453229"/>
    </source>
</evidence>
<evidence type="ECO:0000256" key="5">
    <source>
        <dbReference type="ARBA" id="ARBA00022525"/>
    </source>
</evidence>
<dbReference type="Pfam" id="PF00113">
    <property type="entry name" value="Enolase_C"/>
    <property type="match status" value="1"/>
</dbReference>
<evidence type="ECO:0000256" key="3">
    <source>
        <dbReference type="ARBA" id="ARBA00012058"/>
    </source>
</evidence>
<comment type="similarity">
    <text evidence="2">Belongs to the enolase family.</text>
</comment>
<keyword evidence="6" id="KW-0324">Glycolysis</keyword>
<gene>
    <name evidence="10" type="ORF">AAGT95_02610</name>
</gene>
<reference evidence="10 11" key="1">
    <citation type="submission" date="2024-04" db="EMBL/GenBank/DDBJ databases">
        <title>Salinicola lusitanus LLJ914,a marine bacterium isolated from the Okinawa Trough.</title>
        <authorList>
            <person name="Li J."/>
        </authorList>
    </citation>
    <scope>NUCLEOTIDE SEQUENCE [LARGE SCALE GENOMIC DNA]</scope>
    <source>
        <strain evidence="10 11">LLJ914</strain>
    </source>
</reference>
<keyword evidence="7" id="KW-0456">Lyase</keyword>
<feature type="domain" description="Enolase C-terminal TIM barrel" evidence="9">
    <location>
        <begin position="8"/>
        <end position="46"/>
    </location>
</feature>
<keyword evidence="11" id="KW-1185">Reference proteome</keyword>
<evidence type="ECO:0000259" key="9">
    <source>
        <dbReference type="Pfam" id="PF00113"/>
    </source>
</evidence>
<keyword evidence="5" id="KW-0964">Secreted</keyword>
<evidence type="ECO:0000256" key="6">
    <source>
        <dbReference type="ARBA" id="ARBA00023152"/>
    </source>
</evidence>
<evidence type="ECO:0000256" key="7">
    <source>
        <dbReference type="ARBA" id="ARBA00023239"/>
    </source>
</evidence>
<evidence type="ECO:0000256" key="2">
    <source>
        <dbReference type="ARBA" id="ARBA00009604"/>
    </source>
</evidence>
<feature type="region of interest" description="Disordered" evidence="8">
    <location>
        <begin position="36"/>
        <end position="57"/>
    </location>
</feature>
<evidence type="ECO:0000256" key="4">
    <source>
        <dbReference type="ARBA" id="ARBA00017068"/>
    </source>
</evidence>